<dbReference type="InterPro" id="IPR034732">
    <property type="entry name" value="EPHD"/>
</dbReference>
<dbReference type="GO" id="GO:0008270">
    <property type="term" value="F:zinc ion binding"/>
    <property type="evidence" value="ECO:0007669"/>
    <property type="project" value="UniProtKB-KW"/>
</dbReference>
<evidence type="ECO:0000256" key="8">
    <source>
        <dbReference type="ARBA" id="ARBA00023242"/>
    </source>
</evidence>
<accession>A0A8B9BQT5</accession>
<feature type="domain" description="PHD-type" evidence="12">
    <location>
        <begin position="84"/>
        <end position="194"/>
    </location>
</feature>
<evidence type="ECO:0000313" key="14">
    <source>
        <dbReference type="Proteomes" id="UP000694426"/>
    </source>
</evidence>
<comment type="subcellular location">
    <subcellularLocation>
        <location evidence="1">Nucleus</location>
    </subcellularLocation>
</comment>
<dbReference type="PANTHER" id="PTHR12420">
    <property type="entry name" value="PHD FINGER PROTEIN"/>
    <property type="match status" value="1"/>
</dbReference>
<dbReference type="InterPro" id="IPR059102">
    <property type="entry name" value="PHD_PHF7/G2E3-like"/>
</dbReference>
<evidence type="ECO:0000259" key="12">
    <source>
        <dbReference type="PROSITE" id="PS51805"/>
    </source>
</evidence>
<reference evidence="13" key="2">
    <citation type="submission" date="2025-09" db="UniProtKB">
        <authorList>
            <consortium name="Ensembl"/>
        </authorList>
    </citation>
    <scope>IDENTIFICATION</scope>
</reference>
<feature type="region of interest" description="Disordered" evidence="10">
    <location>
        <begin position="536"/>
        <end position="567"/>
    </location>
</feature>
<keyword evidence="8" id="KW-0539">Nucleus</keyword>
<dbReference type="PROSITE" id="PS50089">
    <property type="entry name" value="ZF_RING_2"/>
    <property type="match status" value="1"/>
</dbReference>
<dbReference type="PANTHER" id="PTHR12420:SF47">
    <property type="entry name" value="PHD FINGER PROTEIN 7"/>
    <property type="match status" value="1"/>
</dbReference>
<evidence type="ECO:0000259" key="11">
    <source>
        <dbReference type="PROSITE" id="PS50089"/>
    </source>
</evidence>
<keyword evidence="4" id="KW-0479">Metal-binding</keyword>
<evidence type="ECO:0000256" key="3">
    <source>
        <dbReference type="ARBA" id="ARBA00022679"/>
    </source>
</evidence>
<protein>
    <recommendedName>
        <fullName evidence="15">PHD finger protein 7</fullName>
    </recommendedName>
</protein>
<keyword evidence="6" id="KW-0833">Ubl conjugation pathway</keyword>
<dbReference type="AlphaFoldDB" id="A0A8B9BQT5"/>
<dbReference type="InterPro" id="IPR042013">
    <property type="entry name" value="PHF7/G2E3_ePHD"/>
</dbReference>
<proteinExistence type="predicted"/>
<keyword evidence="7" id="KW-0862">Zinc</keyword>
<evidence type="ECO:0000256" key="9">
    <source>
        <dbReference type="PROSITE-ProRule" id="PRU00175"/>
    </source>
</evidence>
<dbReference type="CDD" id="cd15669">
    <property type="entry name" value="ePHD_PHF7_G2E3_like"/>
    <property type="match status" value="1"/>
</dbReference>
<dbReference type="PROSITE" id="PS51805">
    <property type="entry name" value="EPHD"/>
    <property type="match status" value="1"/>
</dbReference>
<dbReference type="InterPro" id="IPR001841">
    <property type="entry name" value="Znf_RING"/>
</dbReference>
<organism evidence="13 14">
    <name type="scientific">Anser brachyrhynchus</name>
    <name type="common">Pink-footed goose</name>
    <dbReference type="NCBI Taxonomy" id="132585"/>
    <lineage>
        <taxon>Eukaryota</taxon>
        <taxon>Metazoa</taxon>
        <taxon>Chordata</taxon>
        <taxon>Craniata</taxon>
        <taxon>Vertebrata</taxon>
        <taxon>Euteleostomi</taxon>
        <taxon>Archelosauria</taxon>
        <taxon>Archosauria</taxon>
        <taxon>Dinosauria</taxon>
        <taxon>Saurischia</taxon>
        <taxon>Theropoda</taxon>
        <taxon>Coelurosauria</taxon>
        <taxon>Aves</taxon>
        <taxon>Neognathae</taxon>
        <taxon>Galloanserae</taxon>
        <taxon>Anseriformes</taxon>
        <taxon>Anatidae</taxon>
        <taxon>Anserinae</taxon>
        <taxon>Anser</taxon>
    </lineage>
</organism>
<sequence>MELRPRRRRVPQPPPAGPFSPTAPLRVLAGSPQVPSPPKRKRHVPEEEGERRASPQGMCLSPSPPQHATVTPHGAGGDDDTVPTAVCRLCRRADGDPEVFGQTCQQDGLRIHENCLVSPQGAQPRGFYGFLLPDIHQELQRVAQKTCCICRRRGASVTCKARRCPRIFHFPCGIERGCVSQFFGEFKSFCWQHRPAQRLRALQQGPSLCVICLEAVARRPRYDTLVCPACTSAWFHRRCIQGQALSAALHHFRCPLCQDMQTFQEEMFRLGIKIPDRDAAWEEDRAFEDHHQRHSSCDASQCLCPVGREQSEDTGPWRLLLCSSCGSCGTHQRCSDIREDTSSWECSDCANTCTSESCSWGTGWPPWPPALERCPRHGTRRWAQGCDGWSLCSSLCPFQPPRYHLEQPTQTPQPRRRDPRAAPRLLGVQVWNTRLGCCKDTPAPSCSPSPQKAPRPPPSHCPTTLEDVPNKTVKHITGGFADVPEHCRAEQPQWLQPSCLYCWYCWGCFPVQELVSGPQDTIPTSRSGDVLRSGVALQELSPTRGGRSAMGGSSETNKGVLQSKHFN</sequence>
<reference evidence="13" key="1">
    <citation type="submission" date="2025-08" db="UniProtKB">
        <authorList>
            <consortium name="Ensembl"/>
        </authorList>
    </citation>
    <scope>IDENTIFICATION</scope>
</reference>
<keyword evidence="3" id="KW-0808">Transferase</keyword>
<name>A0A8B9BQT5_9AVES</name>
<evidence type="ECO:0000256" key="2">
    <source>
        <dbReference type="ARBA" id="ARBA00004906"/>
    </source>
</evidence>
<evidence type="ECO:0000256" key="10">
    <source>
        <dbReference type="SAM" id="MobiDB-lite"/>
    </source>
</evidence>
<evidence type="ECO:0000256" key="4">
    <source>
        <dbReference type="ARBA" id="ARBA00022723"/>
    </source>
</evidence>
<dbReference type="Pfam" id="PF13771">
    <property type="entry name" value="zf-HC5HC2H"/>
    <property type="match status" value="1"/>
</dbReference>
<dbReference type="InterPro" id="IPR001965">
    <property type="entry name" value="Znf_PHD"/>
</dbReference>
<comment type="pathway">
    <text evidence="2">Protein modification; protein ubiquitination.</text>
</comment>
<feature type="region of interest" description="Disordered" evidence="10">
    <location>
        <begin position="1"/>
        <end position="78"/>
    </location>
</feature>
<feature type="compositionally biased region" description="Polar residues" evidence="10">
    <location>
        <begin position="551"/>
        <end position="567"/>
    </location>
</feature>
<keyword evidence="14" id="KW-1185">Reference proteome</keyword>
<dbReference type="Pfam" id="PF26054">
    <property type="entry name" value="PHD_G2E3"/>
    <property type="match status" value="1"/>
</dbReference>
<dbReference type="Gene3D" id="3.30.40.10">
    <property type="entry name" value="Zinc/RING finger domain, C3HC4 (zinc finger)"/>
    <property type="match status" value="2"/>
</dbReference>
<dbReference type="SUPFAM" id="SSF57903">
    <property type="entry name" value="FYVE/PHD zinc finger"/>
    <property type="match status" value="2"/>
</dbReference>
<dbReference type="GeneTree" id="ENSGT00950000182865"/>
<dbReference type="SMART" id="SM00249">
    <property type="entry name" value="PHD"/>
    <property type="match status" value="3"/>
</dbReference>
<evidence type="ECO:0000256" key="6">
    <source>
        <dbReference type="ARBA" id="ARBA00022786"/>
    </source>
</evidence>
<feature type="compositionally biased region" description="Basic residues" evidence="10">
    <location>
        <begin position="1"/>
        <end position="10"/>
    </location>
</feature>
<evidence type="ECO:0000256" key="1">
    <source>
        <dbReference type="ARBA" id="ARBA00004123"/>
    </source>
</evidence>
<evidence type="ECO:0008006" key="15">
    <source>
        <dbReference type="Google" id="ProtNLM"/>
    </source>
</evidence>
<evidence type="ECO:0000313" key="13">
    <source>
        <dbReference type="Ensembl" id="ENSABRP00000007693.1"/>
    </source>
</evidence>
<dbReference type="Ensembl" id="ENSABRT00000011061.1">
    <property type="protein sequence ID" value="ENSABRP00000007693.1"/>
    <property type="gene ID" value="ENSABRG00000007039.1"/>
</dbReference>
<evidence type="ECO:0000256" key="7">
    <source>
        <dbReference type="ARBA" id="ARBA00022833"/>
    </source>
</evidence>
<dbReference type="InterPro" id="IPR013083">
    <property type="entry name" value="Znf_RING/FYVE/PHD"/>
</dbReference>
<feature type="domain" description="RING-type" evidence="11">
    <location>
        <begin position="209"/>
        <end position="258"/>
    </location>
</feature>
<dbReference type="InterPro" id="IPR051188">
    <property type="entry name" value="PHD-type_Zinc_Finger"/>
</dbReference>
<dbReference type="Proteomes" id="UP000694426">
    <property type="component" value="Unplaced"/>
</dbReference>
<evidence type="ECO:0000256" key="5">
    <source>
        <dbReference type="ARBA" id="ARBA00022771"/>
    </source>
</evidence>
<keyword evidence="5 9" id="KW-0863">Zinc-finger</keyword>
<dbReference type="InterPro" id="IPR011011">
    <property type="entry name" value="Znf_FYVE_PHD"/>
</dbReference>
<dbReference type="GO" id="GO:0005634">
    <property type="term" value="C:nucleus"/>
    <property type="evidence" value="ECO:0007669"/>
    <property type="project" value="TreeGrafter"/>
</dbReference>
<feature type="compositionally biased region" description="Basic and acidic residues" evidence="10">
    <location>
        <begin position="44"/>
        <end position="53"/>
    </location>
</feature>